<evidence type="ECO:0000313" key="1">
    <source>
        <dbReference type="EMBL" id="MBP0438435.1"/>
    </source>
</evidence>
<accession>A0A8J7UJ31</accession>
<gene>
    <name evidence="1" type="ORF">J5Y06_07220</name>
</gene>
<evidence type="ECO:0000313" key="2">
    <source>
        <dbReference type="Proteomes" id="UP000666240"/>
    </source>
</evidence>
<dbReference type="Proteomes" id="UP000666240">
    <property type="component" value="Unassembled WGS sequence"/>
</dbReference>
<sequence length="335" mass="37891">MENWVDVTEFGSMRPIELSLIKRDATGRRSGPVEAVLAWAYRDELPKAPKIAAGPRDILGGWNKTSQWEEYLSLVELHGVNEYGCVPDFSAQAWPCADAKLIADAVHTLNDCDLQMPEGWNPAPELDAFGGLGAKAISTAWRRMTLQDGSGHARLRVKPSDLIIRRAVMGYNLDSLRLDHVTCEVERTGRRERYFLQKLMHVVVGQDSKGQDITRPEMVEVEGWSARQRRPLPGAYTKSYLDPDPVATIMERAEHEIWVAAMGLLHDAVAHQLQDIIMLPSTVPAEPWAQNKPQPRLLRDLPADAKFARDEEERALARLAGRFPRWFKQQMRKRA</sequence>
<reference evidence="1" key="1">
    <citation type="submission" date="2021-03" db="EMBL/GenBank/DDBJ databases">
        <title>Genome sequencing and assembly of Tianweitania sediminis.</title>
        <authorList>
            <person name="Chhetri G."/>
        </authorList>
    </citation>
    <scope>NUCLEOTIDE SEQUENCE</scope>
    <source>
        <strain evidence="1">Z8</strain>
    </source>
</reference>
<dbReference type="RefSeq" id="WP_209334478.1">
    <property type="nucleotide sequence ID" value="NZ_JAGIYY010000002.1"/>
</dbReference>
<keyword evidence="2" id="KW-1185">Reference proteome</keyword>
<proteinExistence type="predicted"/>
<comment type="caution">
    <text evidence="1">The sequence shown here is derived from an EMBL/GenBank/DDBJ whole genome shotgun (WGS) entry which is preliminary data.</text>
</comment>
<organism evidence="1 2">
    <name type="scientific">Tianweitania sediminis</name>
    <dbReference type="NCBI Taxonomy" id="1502156"/>
    <lineage>
        <taxon>Bacteria</taxon>
        <taxon>Pseudomonadati</taxon>
        <taxon>Pseudomonadota</taxon>
        <taxon>Alphaproteobacteria</taxon>
        <taxon>Hyphomicrobiales</taxon>
        <taxon>Phyllobacteriaceae</taxon>
        <taxon>Tianweitania</taxon>
    </lineage>
</organism>
<dbReference type="AlphaFoldDB" id="A0A8J7UJ31"/>
<protein>
    <submittedName>
        <fullName evidence="1">Uncharacterized protein</fullName>
    </submittedName>
</protein>
<dbReference type="EMBL" id="JAGIYY010000002">
    <property type="protein sequence ID" value="MBP0438435.1"/>
    <property type="molecule type" value="Genomic_DNA"/>
</dbReference>
<name>A0A8J7UJ31_9HYPH</name>